<dbReference type="EMBL" id="FQXS01000002">
    <property type="protein sequence ID" value="SHH46311.1"/>
    <property type="molecule type" value="Genomic_DNA"/>
</dbReference>
<keyword evidence="2" id="KW-0813">Transport</keyword>
<dbReference type="Proteomes" id="UP000184139">
    <property type="component" value="Unassembled WGS sequence"/>
</dbReference>
<reference evidence="11 12" key="1">
    <citation type="submission" date="2016-11" db="EMBL/GenBank/DDBJ databases">
        <authorList>
            <person name="Jaros S."/>
            <person name="Januszkiewicz K."/>
            <person name="Wedrychowicz H."/>
        </authorList>
    </citation>
    <scope>NUCLEOTIDE SEQUENCE [LARGE SCALE GENOMIC DNA]</scope>
    <source>
        <strain evidence="11 12">DSM 9705</strain>
    </source>
</reference>
<dbReference type="PANTHER" id="PTHR35011">
    <property type="entry name" value="2,3-DIKETO-L-GULONATE TRAP TRANSPORTER SMALL PERMEASE PROTEIN YIAM"/>
    <property type="match status" value="1"/>
</dbReference>
<dbReference type="InterPro" id="IPR007387">
    <property type="entry name" value="TRAP_DctQ"/>
</dbReference>
<protein>
    <submittedName>
        <fullName evidence="11">TRAP-type mannitol/chloroaromatic compound transport system, small permease component</fullName>
    </submittedName>
</protein>
<feature type="transmembrane region" description="Helical" evidence="9">
    <location>
        <begin position="112"/>
        <end position="128"/>
    </location>
</feature>
<evidence type="ECO:0000256" key="7">
    <source>
        <dbReference type="ARBA" id="ARBA00023136"/>
    </source>
</evidence>
<comment type="similarity">
    <text evidence="8">Belongs to the TRAP transporter small permease family.</text>
</comment>
<keyword evidence="4" id="KW-0997">Cell inner membrane</keyword>
<accession>A0A1M5T6D3</accession>
<evidence type="ECO:0000256" key="5">
    <source>
        <dbReference type="ARBA" id="ARBA00022692"/>
    </source>
</evidence>
<organism evidence="11 12">
    <name type="scientific">Desulfofustis glycolicus DSM 9705</name>
    <dbReference type="NCBI Taxonomy" id="1121409"/>
    <lineage>
        <taxon>Bacteria</taxon>
        <taxon>Pseudomonadati</taxon>
        <taxon>Thermodesulfobacteriota</taxon>
        <taxon>Desulfobulbia</taxon>
        <taxon>Desulfobulbales</taxon>
        <taxon>Desulfocapsaceae</taxon>
        <taxon>Desulfofustis</taxon>
    </lineage>
</organism>
<dbReference type="GO" id="GO:0005886">
    <property type="term" value="C:plasma membrane"/>
    <property type="evidence" value="ECO:0007669"/>
    <property type="project" value="UniProtKB-SubCell"/>
</dbReference>
<feature type="transmembrane region" description="Helical" evidence="9">
    <location>
        <begin position="148"/>
        <end position="170"/>
    </location>
</feature>
<feature type="transmembrane region" description="Helical" evidence="9">
    <location>
        <begin position="79"/>
        <end position="100"/>
    </location>
</feature>
<keyword evidence="7 9" id="KW-0472">Membrane</keyword>
<dbReference type="OrthoDB" id="5420906at2"/>
<comment type="subcellular location">
    <subcellularLocation>
        <location evidence="1">Cell inner membrane</location>
        <topology evidence="1">Multi-pass membrane protein</topology>
    </subcellularLocation>
</comment>
<dbReference type="AlphaFoldDB" id="A0A1M5T6D3"/>
<evidence type="ECO:0000256" key="6">
    <source>
        <dbReference type="ARBA" id="ARBA00022989"/>
    </source>
</evidence>
<sequence>MDAKTLYDFGFVLPHWFYWGWLVVSPIILIIWSYYLENKKKQRGELVVTKEEEGSNGPAPSNAMTRVIDWICEHTGQMVGFWTITAVCFYAFEVISRYIFNKPTIWVHESSFLLFGMQYLLAGAYAYLHNSHVAVDIVFARLPPRGRYGMDVFTSVFSFIFFIVLIGTSWKFFMNSLGMRERTVETWQIQYYPVKGIMVVGSILITLAAISKLYKDIKLFNQLGRNA</sequence>
<evidence type="ECO:0000256" key="4">
    <source>
        <dbReference type="ARBA" id="ARBA00022519"/>
    </source>
</evidence>
<name>A0A1M5T6D3_9BACT</name>
<dbReference type="PANTHER" id="PTHR35011:SF4">
    <property type="entry name" value="SLL1102 PROTEIN"/>
    <property type="match status" value="1"/>
</dbReference>
<evidence type="ECO:0000313" key="11">
    <source>
        <dbReference type="EMBL" id="SHH46311.1"/>
    </source>
</evidence>
<keyword evidence="3" id="KW-1003">Cell membrane</keyword>
<evidence type="ECO:0000256" key="2">
    <source>
        <dbReference type="ARBA" id="ARBA00022448"/>
    </source>
</evidence>
<evidence type="ECO:0000256" key="3">
    <source>
        <dbReference type="ARBA" id="ARBA00022475"/>
    </source>
</evidence>
<dbReference type="InterPro" id="IPR055348">
    <property type="entry name" value="DctQ"/>
</dbReference>
<evidence type="ECO:0000259" key="10">
    <source>
        <dbReference type="Pfam" id="PF04290"/>
    </source>
</evidence>
<evidence type="ECO:0000256" key="8">
    <source>
        <dbReference type="ARBA" id="ARBA00038436"/>
    </source>
</evidence>
<evidence type="ECO:0000256" key="1">
    <source>
        <dbReference type="ARBA" id="ARBA00004429"/>
    </source>
</evidence>
<keyword evidence="12" id="KW-1185">Reference proteome</keyword>
<feature type="transmembrane region" description="Helical" evidence="9">
    <location>
        <begin position="16"/>
        <end position="36"/>
    </location>
</feature>
<evidence type="ECO:0000256" key="9">
    <source>
        <dbReference type="SAM" id="Phobius"/>
    </source>
</evidence>
<keyword evidence="5 9" id="KW-0812">Transmembrane</keyword>
<feature type="transmembrane region" description="Helical" evidence="9">
    <location>
        <begin position="190"/>
        <end position="210"/>
    </location>
</feature>
<feature type="domain" description="Tripartite ATP-independent periplasmic transporters DctQ component" evidence="10">
    <location>
        <begin position="89"/>
        <end position="218"/>
    </location>
</feature>
<keyword evidence="6 9" id="KW-1133">Transmembrane helix</keyword>
<gene>
    <name evidence="11" type="ORF">SAMN02745124_00626</name>
</gene>
<evidence type="ECO:0000313" key="12">
    <source>
        <dbReference type="Proteomes" id="UP000184139"/>
    </source>
</evidence>
<proteinExistence type="inferred from homology"/>
<dbReference type="Pfam" id="PF04290">
    <property type="entry name" value="DctQ"/>
    <property type="match status" value="1"/>
</dbReference>
<dbReference type="STRING" id="1121409.SAMN02745124_00626"/>
<dbReference type="RefSeq" id="WP_073373352.1">
    <property type="nucleotide sequence ID" value="NZ_FQXS01000002.1"/>
</dbReference>